<keyword evidence="8" id="KW-0007">Acetylation</keyword>
<gene>
    <name evidence="19 20" type="primary">add1.L</name>
</gene>
<dbReference type="AGR" id="Xenbase:XB-GENE-17340904"/>
<feature type="region of interest" description="Disordered" evidence="16">
    <location>
        <begin position="611"/>
        <end position="772"/>
    </location>
</feature>
<feature type="domain" description="Class II aldolase/adducin N-terminal" evidence="17">
    <location>
        <begin position="147"/>
        <end position="329"/>
    </location>
</feature>
<evidence type="ECO:0000256" key="14">
    <source>
        <dbReference type="ARBA" id="ARBA00072931"/>
    </source>
</evidence>
<evidence type="ECO:0000256" key="8">
    <source>
        <dbReference type="ARBA" id="ARBA00022990"/>
    </source>
</evidence>
<dbReference type="PANTHER" id="PTHR10672:SF4">
    <property type="entry name" value="ALPHA-ADDUCIN"/>
    <property type="match status" value="1"/>
</dbReference>
<dbReference type="AlphaFoldDB" id="A0A8J0TDD0"/>
<keyword evidence="9" id="KW-0472">Membrane</keyword>
<evidence type="ECO:0000256" key="5">
    <source>
        <dbReference type="ARBA" id="ARBA00022490"/>
    </source>
</evidence>
<evidence type="ECO:0000313" key="20">
    <source>
        <dbReference type="Xenbase" id="XB-GENE-17340904"/>
    </source>
</evidence>
<keyword evidence="5" id="KW-0963">Cytoplasm</keyword>
<dbReference type="InterPro" id="IPR051017">
    <property type="entry name" value="Aldolase-II_Adducin_sf"/>
</dbReference>
<feature type="compositionally biased region" description="Basic residues" evidence="16">
    <location>
        <begin position="750"/>
        <end position="772"/>
    </location>
</feature>
<dbReference type="Pfam" id="PF00596">
    <property type="entry name" value="Aldolase_II"/>
    <property type="match status" value="1"/>
</dbReference>
<dbReference type="GO" id="GO:0005912">
    <property type="term" value="C:adherens junction"/>
    <property type="evidence" value="ECO:0007669"/>
    <property type="project" value="TreeGrafter"/>
</dbReference>
<dbReference type="InterPro" id="IPR001303">
    <property type="entry name" value="Aldolase_II/adducin_N"/>
</dbReference>
<evidence type="ECO:0000256" key="1">
    <source>
        <dbReference type="ARBA" id="ARBA00004245"/>
    </source>
</evidence>
<keyword evidence="11" id="KW-0206">Cytoskeleton</keyword>
<feature type="region of interest" description="Disordered" evidence="16">
    <location>
        <begin position="1"/>
        <end position="25"/>
    </location>
</feature>
<evidence type="ECO:0000256" key="3">
    <source>
        <dbReference type="ARBA" id="ARBA00006274"/>
    </source>
</evidence>
<dbReference type="SUPFAM" id="SSF53639">
    <property type="entry name" value="AraD/HMP-PK domain-like"/>
    <property type="match status" value="1"/>
</dbReference>
<keyword evidence="6" id="KW-0597">Phosphoprotein</keyword>
<keyword evidence="7" id="KW-0112">Calmodulin-binding</keyword>
<dbReference type="GO" id="GO:0005925">
    <property type="term" value="C:focal adhesion"/>
    <property type="evidence" value="ECO:0007669"/>
    <property type="project" value="TreeGrafter"/>
</dbReference>
<dbReference type="GO" id="GO:0014069">
    <property type="term" value="C:postsynaptic density"/>
    <property type="evidence" value="ECO:0007669"/>
    <property type="project" value="TreeGrafter"/>
</dbReference>
<dbReference type="GO" id="GO:0005886">
    <property type="term" value="C:plasma membrane"/>
    <property type="evidence" value="ECO:0007669"/>
    <property type="project" value="UniProtKB-SubCell"/>
</dbReference>
<evidence type="ECO:0000256" key="10">
    <source>
        <dbReference type="ARBA" id="ARBA00023203"/>
    </source>
</evidence>
<dbReference type="Gene3D" id="3.40.225.10">
    <property type="entry name" value="Class II aldolase/adducin N-terminal domain"/>
    <property type="match status" value="1"/>
</dbReference>
<evidence type="ECO:0000256" key="2">
    <source>
        <dbReference type="ARBA" id="ARBA00004413"/>
    </source>
</evidence>
<evidence type="ECO:0000256" key="9">
    <source>
        <dbReference type="ARBA" id="ARBA00023136"/>
    </source>
</evidence>
<protein>
    <recommendedName>
        <fullName evidence="14">Alpha-adducin</fullName>
    </recommendedName>
    <alternativeName>
        <fullName evidence="15">Erythrocyte adducin subunit alpha</fullName>
    </alternativeName>
</protein>
<accession>A0A8J0TDD0</accession>
<dbReference type="GO" id="GO:0007010">
    <property type="term" value="P:cytoskeleton organization"/>
    <property type="evidence" value="ECO:0007669"/>
    <property type="project" value="UniProtKB-ARBA"/>
</dbReference>
<dbReference type="GO" id="GO:0051016">
    <property type="term" value="P:barbed-end actin filament capping"/>
    <property type="evidence" value="ECO:0007669"/>
    <property type="project" value="TreeGrafter"/>
</dbReference>
<evidence type="ECO:0000256" key="16">
    <source>
        <dbReference type="SAM" id="MobiDB-lite"/>
    </source>
</evidence>
<comment type="subcellular location">
    <subcellularLocation>
        <location evidence="2">Cell membrane</location>
        <topology evidence="2">Peripheral membrane protein</topology>
        <orientation evidence="2">Cytoplasmic side</orientation>
    </subcellularLocation>
    <subcellularLocation>
        <location evidence="1">Cytoplasm</location>
        <location evidence="1">Cytoskeleton</location>
    </subcellularLocation>
</comment>
<dbReference type="OrthoDB" id="3238794at2759"/>
<evidence type="ECO:0000256" key="7">
    <source>
        <dbReference type="ARBA" id="ARBA00022860"/>
    </source>
</evidence>
<evidence type="ECO:0000313" key="18">
    <source>
        <dbReference type="Proteomes" id="UP000186698"/>
    </source>
</evidence>
<evidence type="ECO:0000259" key="17">
    <source>
        <dbReference type="SMART" id="SM01007"/>
    </source>
</evidence>
<keyword evidence="10" id="KW-0009">Actin-binding</keyword>
<reference evidence="19" key="1">
    <citation type="submission" date="2025-08" db="UniProtKB">
        <authorList>
            <consortium name="RefSeq"/>
        </authorList>
    </citation>
    <scope>IDENTIFICATION</scope>
    <source>
        <strain evidence="19">J_2021</strain>
        <tissue evidence="19">Erythrocytes</tissue>
    </source>
</reference>
<sequence>MNGDSSAEVVTTPPPTNPPHKEKYFDRVDENSPEYLRERNMAPDLRQDFNMMEQKKRVSMILQSPAFCDELETLIQDQFKKGKNPTGLLALQQIADIMTTGVPNVYPSAPQGGMAALNLSLGMVTPVNDLRGSDSIAYEKGEKLLRCKLAAFYRLADLFGWSQLIYNHITVRVNSEQEHFLIVPFGLLYSEVTASSLVKINLQGELVDRGSTNLGVNKAGFTLHSAIYAARPDVKCIVHIHTPAGAAVSAMKCGLLPLSPEALLLGEVAYHDYHGILVDEEEKVLIQKNLGPKSKVLILRNHGLVTMGETVEEAFYYIHNLMSACEIQVRTLASAGGPDNLVLLDPAKYKKSRSPEAPSGEGSGLHPKWLVGEQEFEALMRMLDNLGYRTGYPYRCPALREKAKKYSDVEIPASVTGYSLGNDGGSGTCSPLRHSFQKQQREKTKWLNSGRADDTSEDGQNGGSPKSKTKVWTNITHDHVKPLLQSLSSGVCVPSCITNCLWTKEDGMKSATSAVPNMFVPLNTDPKEVQEMRNKIRDQNLQDIKTAGPQSQVLCGVVVDRSVVQGELVTASKAIIEKEYQPKMIVSTTGPNPFNKFSDRELEEYRKEIERKQKDTEEQLEEPADEKEAPAEHIRTPPSTPIKPEESQQEQTYKDDSDAATFKQTLPDLTPDEPSEELATPISAKEGDEQSVPCDRDITKLPTESAPEEKEEAEPQPKDTPTEEPVQADPAPADASLVDAGSDESPGKSPSKKKKKFRTPSFLKKNKKKSES</sequence>
<dbReference type="Proteomes" id="UP000186698">
    <property type="component" value="Chromosome 1L"/>
</dbReference>
<organism evidence="18 19">
    <name type="scientific">Xenopus laevis</name>
    <name type="common">African clawed frog</name>
    <dbReference type="NCBI Taxonomy" id="8355"/>
    <lineage>
        <taxon>Eukaryota</taxon>
        <taxon>Metazoa</taxon>
        <taxon>Chordata</taxon>
        <taxon>Craniata</taxon>
        <taxon>Vertebrata</taxon>
        <taxon>Euteleostomi</taxon>
        <taxon>Amphibia</taxon>
        <taxon>Batrachia</taxon>
        <taxon>Anura</taxon>
        <taxon>Pipoidea</taxon>
        <taxon>Pipidae</taxon>
        <taxon>Xenopodinae</taxon>
        <taxon>Xenopus</taxon>
        <taxon>Xenopus</taxon>
    </lineage>
</organism>
<feature type="region of interest" description="Disordered" evidence="16">
    <location>
        <begin position="420"/>
        <end position="470"/>
    </location>
</feature>
<dbReference type="GO" id="GO:0005516">
    <property type="term" value="F:calmodulin binding"/>
    <property type="evidence" value="ECO:0007669"/>
    <property type="project" value="UniProtKB-KW"/>
</dbReference>
<dbReference type="SMART" id="SM01007">
    <property type="entry name" value="Aldolase_II"/>
    <property type="match status" value="1"/>
</dbReference>
<evidence type="ECO:0000256" key="11">
    <source>
        <dbReference type="ARBA" id="ARBA00023212"/>
    </source>
</evidence>
<proteinExistence type="inferred from homology"/>
<evidence type="ECO:0000256" key="13">
    <source>
        <dbReference type="ARBA" id="ARBA00065959"/>
    </source>
</evidence>
<evidence type="ECO:0000313" key="19">
    <source>
        <dbReference type="RefSeq" id="XP_018083669.1"/>
    </source>
</evidence>
<evidence type="ECO:0000256" key="15">
    <source>
        <dbReference type="ARBA" id="ARBA00076470"/>
    </source>
</evidence>
<dbReference type="GeneID" id="398686"/>
<dbReference type="FunFam" id="3.40.225.10:FF:000002">
    <property type="entry name" value="alpha-adducin isoform X2"/>
    <property type="match status" value="1"/>
</dbReference>
<dbReference type="Xenbase" id="XB-GENE-17340904">
    <property type="gene designation" value="add1.L"/>
</dbReference>
<feature type="compositionally biased region" description="Basic and acidic residues" evidence="16">
    <location>
        <begin position="626"/>
        <end position="635"/>
    </location>
</feature>
<dbReference type="CTD" id="398686"/>
<dbReference type="PANTHER" id="PTHR10672">
    <property type="entry name" value="ADDUCIN"/>
    <property type="match status" value="1"/>
</dbReference>
<dbReference type="GO" id="GO:1903393">
    <property type="term" value="P:positive regulation of adherens junction organization"/>
    <property type="evidence" value="ECO:0007669"/>
    <property type="project" value="TreeGrafter"/>
</dbReference>
<name>A0A8J0TDD0_XENLA</name>
<keyword evidence="4" id="KW-1003">Cell membrane</keyword>
<dbReference type="GO" id="GO:0005856">
    <property type="term" value="C:cytoskeleton"/>
    <property type="evidence" value="ECO:0007669"/>
    <property type="project" value="UniProtKB-SubCell"/>
</dbReference>
<evidence type="ECO:0000256" key="12">
    <source>
        <dbReference type="ARBA" id="ARBA00055853"/>
    </source>
</evidence>
<dbReference type="NCBIfam" id="NF005451">
    <property type="entry name" value="PRK07044.1"/>
    <property type="match status" value="1"/>
</dbReference>
<comment type="subunit">
    <text evidence="13">Heterodimer of an alpha and a beta subunit or an alpha and a gamma subunit.</text>
</comment>
<dbReference type="GO" id="GO:0051015">
    <property type="term" value="F:actin filament binding"/>
    <property type="evidence" value="ECO:0007669"/>
    <property type="project" value="TreeGrafter"/>
</dbReference>
<comment type="function">
    <text evidence="12">Membrane-cytoskeleton-associated protein that promotes the assembly of the spectrin-actin network. Binds to calmodulin.</text>
</comment>
<keyword evidence="18" id="KW-1185">Reference proteome</keyword>
<evidence type="ECO:0000256" key="6">
    <source>
        <dbReference type="ARBA" id="ARBA00022553"/>
    </source>
</evidence>
<comment type="similarity">
    <text evidence="3">Belongs to the aldolase class II family. Adducin subfamily.</text>
</comment>
<evidence type="ECO:0000256" key="4">
    <source>
        <dbReference type="ARBA" id="ARBA00022475"/>
    </source>
</evidence>
<dbReference type="InterPro" id="IPR036409">
    <property type="entry name" value="Aldolase_II/adducin_N_sf"/>
</dbReference>
<dbReference type="RefSeq" id="XP_018083669.1">
    <property type="nucleotide sequence ID" value="XM_018228180.2"/>
</dbReference>
<dbReference type="GO" id="GO:1903142">
    <property type="term" value="P:positive regulation of establishment of endothelial barrier"/>
    <property type="evidence" value="ECO:0007669"/>
    <property type="project" value="TreeGrafter"/>
</dbReference>